<protein>
    <submittedName>
        <fullName evidence="3">Putative secreted protein</fullName>
    </submittedName>
</protein>
<reference evidence="3" key="1">
    <citation type="submission" date="2014-03" db="EMBL/GenBank/DDBJ databases">
        <title>The sialotranscriptome of Amblyomma triste, Amblyomma parvum and Amblyomma cajennense ticks, uncovered by 454-based RNA-seq.</title>
        <authorList>
            <person name="Garcia G.R."/>
            <person name="Gardinassi L.G."/>
            <person name="Ribeiro J.M."/>
            <person name="Anatriello E."/>
            <person name="Ferreira B.R."/>
            <person name="Moreira H.N."/>
            <person name="Mafra C."/>
            <person name="Olegario M.M."/>
            <person name="Szabo P.J."/>
            <person name="Miranda-Santos I.K."/>
            <person name="Maruyama S.R."/>
        </authorList>
    </citation>
    <scope>NUCLEOTIDE SEQUENCE</scope>
    <source>
        <strain evidence="3">Mato Grasso do Sul</strain>
        <tissue evidence="3">Salivary glands</tissue>
    </source>
</reference>
<feature type="signal peptide" evidence="2">
    <location>
        <begin position="1"/>
        <end position="31"/>
    </location>
</feature>
<feature type="region of interest" description="Disordered" evidence="1">
    <location>
        <begin position="203"/>
        <end position="232"/>
    </location>
</feature>
<proteinExistence type="evidence at transcript level"/>
<accession>A0A023G5V0</accession>
<dbReference type="EMBL" id="GBBM01007175">
    <property type="protein sequence ID" value="JAC28243.1"/>
    <property type="molecule type" value="mRNA"/>
</dbReference>
<keyword evidence="2" id="KW-0732">Signal</keyword>
<sequence>MTRHRFVHMFLLRWNGLVLLTMSSVLGGVQADGRGIAEARSYLMHDIGLSSTLWRTLSSTPGSSVAVTLREAPLRPRFSQEQALLELQFTGDTTHGLRLALEGAQKRLRLRSTDAFREYFTNGTAPSQTSSAVDVDGMPREVVLLFSTPEDLPQAKPNTDVHVYLDCELQERLSLSLPPEGGWLSSRPGVRVYRDKRIKVGHRTRRNGGQRAAEGVGVLQQTGSGDAFRDRAWQRRSNGYDVRERSQR</sequence>
<name>A0A023G5V0_AMBTT</name>
<evidence type="ECO:0000256" key="2">
    <source>
        <dbReference type="SAM" id="SignalP"/>
    </source>
</evidence>
<organism evidence="3">
    <name type="scientific">Amblyomma triste</name>
    <name type="common">Neotropical tick</name>
    <dbReference type="NCBI Taxonomy" id="251400"/>
    <lineage>
        <taxon>Eukaryota</taxon>
        <taxon>Metazoa</taxon>
        <taxon>Ecdysozoa</taxon>
        <taxon>Arthropoda</taxon>
        <taxon>Chelicerata</taxon>
        <taxon>Arachnida</taxon>
        <taxon>Acari</taxon>
        <taxon>Parasitiformes</taxon>
        <taxon>Ixodida</taxon>
        <taxon>Ixodoidea</taxon>
        <taxon>Ixodidae</taxon>
        <taxon>Amblyomminae</taxon>
        <taxon>Amblyomma</taxon>
    </lineage>
</organism>
<feature type="chain" id="PRO_5001517058" evidence="2">
    <location>
        <begin position="32"/>
        <end position="248"/>
    </location>
</feature>
<dbReference type="AlphaFoldDB" id="A0A023G5V0"/>
<evidence type="ECO:0000313" key="3">
    <source>
        <dbReference type="EMBL" id="JAC28243.1"/>
    </source>
</evidence>
<evidence type="ECO:0000256" key="1">
    <source>
        <dbReference type="SAM" id="MobiDB-lite"/>
    </source>
</evidence>